<dbReference type="EMBL" id="UOEH01000445">
    <property type="protein sequence ID" value="VAW04706.1"/>
    <property type="molecule type" value="Genomic_DNA"/>
</dbReference>
<evidence type="ECO:0000313" key="1">
    <source>
        <dbReference type="EMBL" id="VAW04706.1"/>
    </source>
</evidence>
<dbReference type="AlphaFoldDB" id="A0A3B0TCQ9"/>
<sequence length="88" mass="9371">PFEPLFIGIIIQLTPTSSAIVRARERALNIYIWTSNTSAFAIGPLASSSPCSPSLSWRILVKIEGTRATGGWAGRKPCPALDALFLAG</sequence>
<protein>
    <submittedName>
        <fullName evidence="1">Uncharacterized protein</fullName>
    </submittedName>
</protein>
<name>A0A3B0TCQ9_9ZZZZ</name>
<reference evidence="1" key="1">
    <citation type="submission" date="2018-06" db="EMBL/GenBank/DDBJ databases">
        <authorList>
            <person name="Zhirakovskaya E."/>
        </authorList>
    </citation>
    <scope>NUCLEOTIDE SEQUENCE</scope>
</reference>
<gene>
    <name evidence="1" type="ORF">MNBD_ALPHA05-2364</name>
</gene>
<proteinExistence type="predicted"/>
<accession>A0A3B0TCQ9</accession>
<feature type="non-terminal residue" evidence="1">
    <location>
        <position position="1"/>
    </location>
</feature>
<organism evidence="1">
    <name type="scientific">hydrothermal vent metagenome</name>
    <dbReference type="NCBI Taxonomy" id="652676"/>
    <lineage>
        <taxon>unclassified sequences</taxon>
        <taxon>metagenomes</taxon>
        <taxon>ecological metagenomes</taxon>
    </lineage>
</organism>